<comment type="caution">
    <text evidence="2">The sequence shown here is derived from an EMBL/GenBank/DDBJ whole genome shotgun (WGS) entry which is preliminary data.</text>
</comment>
<dbReference type="EMBL" id="VDGV01000027">
    <property type="protein sequence ID" value="TNG92575.1"/>
    <property type="molecule type" value="Genomic_DNA"/>
</dbReference>
<name>A0A4V2W1H3_9PAST</name>
<dbReference type="AlphaFoldDB" id="A0A4V2W1H3"/>
<protein>
    <submittedName>
        <fullName evidence="3">DUF333 domain-containing protein</fullName>
    </submittedName>
</protein>
<evidence type="ECO:0000313" key="5">
    <source>
        <dbReference type="Proteomes" id="UP000305526"/>
    </source>
</evidence>
<keyword evidence="1" id="KW-0732">Signal</keyword>
<dbReference type="RefSeq" id="WP_132967910.1">
    <property type="nucleotide sequence ID" value="NZ_LEKL01000021.1"/>
</dbReference>
<sequence>MKKQILALSTSAVLAACAAETGESPAIGMPNPASEYCVQQGGKLEMKQNKDGNEYALCHLPDGRVIEEWELFRSQK</sequence>
<feature type="chain" id="PRO_5020349632" evidence="1">
    <location>
        <begin position="19"/>
        <end position="76"/>
    </location>
</feature>
<feature type="signal peptide" evidence="1">
    <location>
        <begin position="1"/>
        <end position="18"/>
    </location>
</feature>
<gene>
    <name evidence="2" type="ORF">EDC16_11230</name>
    <name evidence="3" type="ORF">FHQ21_04070</name>
</gene>
<evidence type="ECO:0000313" key="3">
    <source>
        <dbReference type="EMBL" id="TNG92575.1"/>
    </source>
</evidence>
<keyword evidence="5" id="KW-1185">Reference proteome</keyword>
<dbReference type="InterPro" id="IPR005590">
    <property type="entry name" value="DUF333"/>
</dbReference>
<evidence type="ECO:0000313" key="2">
    <source>
        <dbReference type="EMBL" id="TCV84199.1"/>
    </source>
</evidence>
<dbReference type="PANTHER" id="PTHR38008">
    <property type="entry name" value="HEMOLYSIN-RELATED"/>
    <property type="match status" value="1"/>
</dbReference>
<dbReference type="Proteomes" id="UP000294619">
    <property type="component" value="Unassembled WGS sequence"/>
</dbReference>
<reference evidence="2 4" key="1">
    <citation type="submission" date="2019-03" db="EMBL/GenBank/DDBJ databases">
        <title>Genomic Encyclopedia of Type Strains, Phase IV (KMG-IV): sequencing the most valuable type-strain genomes for metagenomic binning, comparative biology and taxonomic classification.</title>
        <authorList>
            <person name="Goeker M."/>
        </authorList>
    </citation>
    <scope>NUCLEOTIDE SEQUENCE [LARGE SCALE GENOMIC DNA]</scope>
    <source>
        <strain evidence="2 4">DSM 28140</strain>
    </source>
</reference>
<proteinExistence type="predicted"/>
<dbReference type="PANTHER" id="PTHR38008:SF2">
    <property type="entry name" value="HEMOLYSIN"/>
    <property type="match status" value="1"/>
</dbReference>
<organism evidence="2 4">
    <name type="scientific">Testudinibacter aquarius</name>
    <dbReference type="NCBI Taxonomy" id="1524974"/>
    <lineage>
        <taxon>Bacteria</taxon>
        <taxon>Pseudomonadati</taxon>
        <taxon>Pseudomonadota</taxon>
        <taxon>Gammaproteobacteria</taxon>
        <taxon>Pasteurellales</taxon>
        <taxon>Pasteurellaceae</taxon>
        <taxon>Testudinibacter</taxon>
    </lineage>
</organism>
<evidence type="ECO:0000256" key="1">
    <source>
        <dbReference type="SAM" id="SignalP"/>
    </source>
</evidence>
<evidence type="ECO:0000313" key="4">
    <source>
        <dbReference type="Proteomes" id="UP000294619"/>
    </source>
</evidence>
<dbReference type="Proteomes" id="UP000305526">
    <property type="component" value="Unassembled WGS sequence"/>
</dbReference>
<dbReference type="Pfam" id="PF03891">
    <property type="entry name" value="DUF333"/>
    <property type="match status" value="1"/>
</dbReference>
<reference evidence="3 5" key="2">
    <citation type="submission" date="2019-05" db="EMBL/GenBank/DDBJ databases">
        <title>Pasteurellaceae isolates from reptiles.</title>
        <authorList>
            <person name="Bojesen A.M."/>
            <person name="Lund E."/>
        </authorList>
    </citation>
    <scope>NUCLEOTIDE SEQUENCE [LARGE SCALE GENOMIC DNA]</scope>
    <source>
        <strain evidence="3 5">ELNT2x</strain>
    </source>
</reference>
<dbReference type="EMBL" id="SMCP01000012">
    <property type="protein sequence ID" value="TCV84199.1"/>
    <property type="molecule type" value="Genomic_DNA"/>
</dbReference>
<accession>A0A4V2W1H3</accession>
<dbReference type="PROSITE" id="PS51257">
    <property type="entry name" value="PROKAR_LIPOPROTEIN"/>
    <property type="match status" value="1"/>
</dbReference>